<name>A0AAV5R4Q3_PICKL</name>
<keyword evidence="2" id="KW-1185">Reference proteome</keyword>
<dbReference type="AlphaFoldDB" id="A0AAV5R4Q3"/>
<organism evidence="1 2">
    <name type="scientific">Pichia kluyveri</name>
    <name type="common">Yeast</name>
    <dbReference type="NCBI Taxonomy" id="36015"/>
    <lineage>
        <taxon>Eukaryota</taxon>
        <taxon>Fungi</taxon>
        <taxon>Dikarya</taxon>
        <taxon>Ascomycota</taxon>
        <taxon>Saccharomycotina</taxon>
        <taxon>Pichiomycetes</taxon>
        <taxon>Pichiales</taxon>
        <taxon>Pichiaceae</taxon>
        <taxon>Pichia</taxon>
    </lineage>
</organism>
<comment type="caution">
    <text evidence="1">The sequence shown here is derived from an EMBL/GenBank/DDBJ whole genome shotgun (WGS) entry which is preliminary data.</text>
</comment>
<proteinExistence type="predicted"/>
<accession>A0AAV5R4Q3</accession>
<protein>
    <recommendedName>
        <fullName evidence="3">Peptidase A2 domain-containing protein</fullName>
    </recommendedName>
</protein>
<gene>
    <name evidence="1" type="ORF">DAPK24_030140</name>
</gene>
<dbReference type="Proteomes" id="UP001378960">
    <property type="component" value="Unassembled WGS sequence"/>
</dbReference>
<evidence type="ECO:0008006" key="3">
    <source>
        <dbReference type="Google" id="ProtNLM"/>
    </source>
</evidence>
<evidence type="ECO:0000313" key="2">
    <source>
        <dbReference type="Proteomes" id="UP001378960"/>
    </source>
</evidence>
<sequence length="465" mass="52802">MSKFFEEWINAAENAPFIKNAANDIIKFALKSTARVAKLHIDEAVMLRASSLNDLKDIVHRYLGTVLMPKINSPLATTGNTNKNVTFNAINPLLVQTCSCANCKHAAAKYKDFKNSKFRFNNHKKTYNKSVNVITETFDDDEFREEVTCPCTVADEDNMVSEAEEEEEYSKEVAEVFNFKLILRNYQMTMKVKFQFQMILLLQICPWLIRTLAIPNAKILLDTGAAVNIIFSDTLLDLPPTVVVIGKFLSKRTYHVVPAFGASTKCNHIVKLQISFPYAGCYPFPFIIDYFLILPIKGTSKVIFGKPLLSKLKYKKTSDVDYLTVKDAKISFPNIQSDDLKILQVEISNDPNETYIKKYPLLFSDSISAIPKHNFKYKVILKDFDYHKPSPFYAKTIHSKAIKDFLSDAMTNKVISPVKTEELIALAPIFPTSQKDKIRVVTDFRQINKSLQFGNSLIPPISLII</sequence>
<evidence type="ECO:0000313" key="1">
    <source>
        <dbReference type="EMBL" id="GMM46439.1"/>
    </source>
</evidence>
<reference evidence="1 2" key="1">
    <citation type="journal article" date="2023" name="Elife">
        <title>Identification of key yeast species and microbe-microbe interactions impacting larval growth of Drosophila in the wild.</title>
        <authorList>
            <person name="Mure A."/>
            <person name="Sugiura Y."/>
            <person name="Maeda R."/>
            <person name="Honda K."/>
            <person name="Sakurai N."/>
            <person name="Takahashi Y."/>
            <person name="Watada M."/>
            <person name="Katoh T."/>
            <person name="Gotoh A."/>
            <person name="Gotoh Y."/>
            <person name="Taniguchi I."/>
            <person name="Nakamura K."/>
            <person name="Hayashi T."/>
            <person name="Katayama T."/>
            <person name="Uemura T."/>
            <person name="Hattori Y."/>
        </authorList>
    </citation>
    <scope>NUCLEOTIDE SEQUENCE [LARGE SCALE GENOMIC DNA]</scope>
    <source>
        <strain evidence="1 2">PK-24</strain>
    </source>
</reference>
<dbReference type="EMBL" id="BTGB01000003">
    <property type="protein sequence ID" value="GMM46439.1"/>
    <property type="molecule type" value="Genomic_DNA"/>
</dbReference>